<evidence type="ECO:0000313" key="2">
    <source>
        <dbReference type="Proteomes" id="UP000077734"/>
    </source>
</evidence>
<proteinExistence type="predicted"/>
<accession>A0AA91DBB8</accession>
<organism evidence="1 2">
    <name type="scientific">Methylomonas koyamae</name>
    <dbReference type="NCBI Taxonomy" id="702114"/>
    <lineage>
        <taxon>Bacteria</taxon>
        <taxon>Pseudomonadati</taxon>
        <taxon>Pseudomonadota</taxon>
        <taxon>Gammaproteobacteria</taxon>
        <taxon>Methylococcales</taxon>
        <taxon>Methylococcaceae</taxon>
        <taxon>Methylomonas</taxon>
    </lineage>
</organism>
<keyword evidence="2" id="KW-1185">Reference proteome</keyword>
<sequence>MFEFGLAVVLDAGPRLIRQITYRLRDFTQFDCLRPVKPRVISGKLRWHVSFISSIALAPDRGYYAGISAFVIPISLRGFK</sequence>
<protein>
    <submittedName>
        <fullName evidence="1">Uncharacterized protein</fullName>
    </submittedName>
</protein>
<dbReference type="AlphaFoldDB" id="A0AA91DBB8"/>
<name>A0AA91DBB8_9GAMM</name>
<comment type="caution">
    <text evidence="1">The sequence shown here is derived from an EMBL/GenBank/DDBJ whole genome shotgun (WGS) entry which is preliminary data.</text>
</comment>
<dbReference type="Proteomes" id="UP000077734">
    <property type="component" value="Unassembled WGS sequence"/>
</dbReference>
<evidence type="ECO:0000313" key="1">
    <source>
        <dbReference type="EMBL" id="OAI24975.1"/>
    </source>
</evidence>
<dbReference type="RefSeq" id="WP_064027933.1">
    <property type="nucleotide sequence ID" value="NZ_CP023669.1"/>
</dbReference>
<gene>
    <name evidence="1" type="ORF">A1356_14455</name>
</gene>
<dbReference type="EMBL" id="LUUL01000084">
    <property type="protein sequence ID" value="OAI24975.1"/>
    <property type="molecule type" value="Genomic_DNA"/>
</dbReference>
<reference evidence="1 2" key="1">
    <citation type="submission" date="2016-03" db="EMBL/GenBank/DDBJ databases">
        <authorList>
            <person name="Heylen K."/>
            <person name="De Vos P."/>
            <person name="Vekeman B."/>
        </authorList>
    </citation>
    <scope>NUCLEOTIDE SEQUENCE [LARGE SCALE GENOMIC DNA]</scope>
    <source>
        <strain evidence="1 2">R-49807</strain>
    </source>
</reference>